<keyword evidence="6" id="KW-0227">DNA damage</keyword>
<feature type="region of interest" description="Disordered" evidence="14">
    <location>
        <begin position="446"/>
        <end position="480"/>
    </location>
</feature>
<comment type="catalytic activity">
    <reaction evidence="12 13">
        <text>DNA(n) + a 2'-deoxyribonucleoside 5'-triphosphate = DNA(n+1) + diphosphate</text>
        <dbReference type="Rhea" id="RHEA:22508"/>
        <dbReference type="Rhea" id="RHEA-COMP:17339"/>
        <dbReference type="Rhea" id="RHEA-COMP:17340"/>
        <dbReference type="ChEBI" id="CHEBI:33019"/>
        <dbReference type="ChEBI" id="CHEBI:61560"/>
        <dbReference type="ChEBI" id="CHEBI:173112"/>
        <dbReference type="EC" id="2.7.7.7"/>
    </reaction>
</comment>
<dbReference type="GO" id="GO:0042276">
    <property type="term" value="P:error-prone translesion synthesis"/>
    <property type="evidence" value="ECO:0007669"/>
    <property type="project" value="TreeGrafter"/>
</dbReference>
<evidence type="ECO:0000256" key="13">
    <source>
        <dbReference type="RuleBase" id="RU000442"/>
    </source>
</evidence>
<feature type="region of interest" description="Disordered" evidence="14">
    <location>
        <begin position="759"/>
        <end position="805"/>
    </location>
</feature>
<dbReference type="Gene3D" id="3.30.342.10">
    <property type="entry name" value="DNA Polymerase, chain B, domain 1"/>
    <property type="match status" value="1"/>
</dbReference>
<dbReference type="Pfam" id="PF00136">
    <property type="entry name" value="DNA_pol_B"/>
    <property type="match status" value="1"/>
</dbReference>
<feature type="domain" description="DNA polymerase zeta catalytic subunit N-terminal" evidence="19">
    <location>
        <begin position="3"/>
        <end position="55"/>
    </location>
</feature>
<evidence type="ECO:0000259" key="15">
    <source>
        <dbReference type="Pfam" id="PF00136"/>
    </source>
</evidence>
<dbReference type="Pfam" id="PF24055">
    <property type="entry name" value="POL3_N"/>
    <property type="match status" value="1"/>
</dbReference>
<evidence type="ECO:0000256" key="3">
    <source>
        <dbReference type="ARBA" id="ARBA00022679"/>
    </source>
</evidence>
<dbReference type="GO" id="GO:0051539">
    <property type="term" value="F:4 iron, 4 sulfur cluster binding"/>
    <property type="evidence" value="ECO:0007669"/>
    <property type="project" value="UniProtKB-KW"/>
</dbReference>
<dbReference type="CDD" id="cd05778">
    <property type="entry name" value="DNA_polB_zeta_exo"/>
    <property type="match status" value="1"/>
</dbReference>
<feature type="compositionally biased region" description="Basic and acidic residues" evidence="14">
    <location>
        <begin position="666"/>
        <end position="683"/>
    </location>
</feature>
<organism evidence="20 21">
    <name type="scientific">Choanephora cucurbitarum</name>
    <dbReference type="NCBI Taxonomy" id="101091"/>
    <lineage>
        <taxon>Eukaryota</taxon>
        <taxon>Fungi</taxon>
        <taxon>Fungi incertae sedis</taxon>
        <taxon>Mucoromycota</taxon>
        <taxon>Mucoromycotina</taxon>
        <taxon>Mucoromycetes</taxon>
        <taxon>Mucorales</taxon>
        <taxon>Mucorineae</taxon>
        <taxon>Choanephoraceae</taxon>
        <taxon>Choanephoroideae</taxon>
        <taxon>Choanephora</taxon>
    </lineage>
</organism>
<dbReference type="Gene3D" id="3.90.1600.10">
    <property type="entry name" value="Palm domain of DNA polymerase"/>
    <property type="match status" value="1"/>
</dbReference>
<evidence type="ECO:0000256" key="14">
    <source>
        <dbReference type="SAM" id="MobiDB-lite"/>
    </source>
</evidence>
<evidence type="ECO:0000259" key="18">
    <source>
        <dbReference type="Pfam" id="PF24055"/>
    </source>
</evidence>
<evidence type="ECO:0000256" key="7">
    <source>
        <dbReference type="ARBA" id="ARBA00022833"/>
    </source>
</evidence>
<evidence type="ECO:0000256" key="8">
    <source>
        <dbReference type="ARBA" id="ARBA00022932"/>
    </source>
</evidence>
<feature type="region of interest" description="Disordered" evidence="14">
    <location>
        <begin position="666"/>
        <end position="710"/>
    </location>
</feature>
<dbReference type="SUPFAM" id="SSF56672">
    <property type="entry name" value="DNA/RNA polymerases"/>
    <property type="match status" value="1"/>
</dbReference>
<dbReference type="GO" id="GO:0003887">
    <property type="term" value="F:DNA-directed DNA polymerase activity"/>
    <property type="evidence" value="ECO:0007669"/>
    <property type="project" value="UniProtKB-KW"/>
</dbReference>
<keyword evidence="21" id="KW-1185">Reference proteome</keyword>
<dbReference type="GO" id="GO:0016035">
    <property type="term" value="C:zeta DNA polymerase complex"/>
    <property type="evidence" value="ECO:0007669"/>
    <property type="project" value="InterPro"/>
</dbReference>
<keyword evidence="13" id="KW-0539">Nucleus</keyword>
<accession>A0A1C7NQU7</accession>
<keyword evidence="4 13" id="KW-0548">Nucleotidyltransferase</keyword>
<dbReference type="FunCoup" id="A0A1C7NQU7">
    <property type="interactions" value="396"/>
</dbReference>
<keyword evidence="7 13" id="KW-0862">Zinc</keyword>
<evidence type="ECO:0000256" key="2">
    <source>
        <dbReference type="ARBA" id="ARBA00005755"/>
    </source>
</evidence>
<dbReference type="Pfam" id="PF03104">
    <property type="entry name" value="DNA_pol_B_exo1"/>
    <property type="match status" value="1"/>
</dbReference>
<evidence type="ECO:0000256" key="4">
    <source>
        <dbReference type="ARBA" id="ARBA00022695"/>
    </source>
</evidence>
<dbReference type="SMART" id="SM00486">
    <property type="entry name" value="POLBc"/>
    <property type="match status" value="1"/>
</dbReference>
<keyword evidence="9 13" id="KW-0408">Iron</keyword>
<evidence type="ECO:0000256" key="6">
    <source>
        <dbReference type="ARBA" id="ARBA00022763"/>
    </source>
</evidence>
<evidence type="ECO:0000313" key="20">
    <source>
        <dbReference type="EMBL" id="OBZ91491.1"/>
    </source>
</evidence>
<dbReference type="EMBL" id="LUGH01000010">
    <property type="protein sequence ID" value="OBZ91491.1"/>
    <property type="molecule type" value="Genomic_DNA"/>
</dbReference>
<dbReference type="STRING" id="101091.A0A1C7NQU7"/>
<dbReference type="EC" id="2.7.7.7" evidence="13"/>
<dbReference type="GO" id="GO:0006260">
    <property type="term" value="P:DNA replication"/>
    <property type="evidence" value="ECO:0007669"/>
    <property type="project" value="UniProtKB-KW"/>
</dbReference>
<comment type="caution">
    <text evidence="20">The sequence shown here is derived from an EMBL/GenBank/DDBJ whole genome shotgun (WGS) entry which is preliminary data.</text>
</comment>
<dbReference type="InterPro" id="IPR023211">
    <property type="entry name" value="DNA_pol_palm_dom_sf"/>
</dbReference>
<dbReference type="SUPFAM" id="SSF53098">
    <property type="entry name" value="Ribonuclease H-like"/>
    <property type="match status" value="1"/>
</dbReference>
<dbReference type="Proteomes" id="UP000093000">
    <property type="component" value="Unassembled WGS sequence"/>
</dbReference>
<dbReference type="Pfam" id="PF14260">
    <property type="entry name" value="zf-C4pol"/>
    <property type="match status" value="1"/>
</dbReference>
<dbReference type="InterPro" id="IPR006133">
    <property type="entry name" value="DNA-dir_DNA_pol_B_exonuc"/>
</dbReference>
<feature type="region of interest" description="Disordered" evidence="14">
    <location>
        <begin position="879"/>
        <end position="904"/>
    </location>
</feature>
<dbReference type="OrthoDB" id="2414538at2759"/>
<feature type="non-terminal residue" evidence="20">
    <location>
        <position position="1927"/>
    </location>
</feature>
<dbReference type="PROSITE" id="PS00116">
    <property type="entry name" value="DNA_POLYMERASE_B"/>
    <property type="match status" value="1"/>
</dbReference>
<dbReference type="GO" id="GO:0000724">
    <property type="term" value="P:double-strand break repair via homologous recombination"/>
    <property type="evidence" value="ECO:0007669"/>
    <property type="project" value="TreeGrafter"/>
</dbReference>
<dbReference type="Gene3D" id="1.10.287.690">
    <property type="entry name" value="Helix hairpin bin"/>
    <property type="match status" value="1"/>
</dbReference>
<proteinExistence type="inferred from homology"/>
<evidence type="ECO:0000256" key="9">
    <source>
        <dbReference type="ARBA" id="ARBA00023004"/>
    </source>
</evidence>
<feature type="compositionally biased region" description="Low complexity" evidence="14">
    <location>
        <begin position="772"/>
        <end position="786"/>
    </location>
</feature>
<dbReference type="GO" id="GO:0003677">
    <property type="term" value="F:DNA binding"/>
    <property type="evidence" value="ECO:0007669"/>
    <property type="project" value="UniProtKB-KW"/>
</dbReference>
<keyword evidence="13" id="KW-0863">Zinc-finger</keyword>
<dbReference type="PANTHER" id="PTHR45812">
    <property type="entry name" value="DNA POLYMERASE ZETA CATALYTIC SUBUNIT"/>
    <property type="match status" value="1"/>
</dbReference>
<dbReference type="InterPro" id="IPR012337">
    <property type="entry name" value="RNaseH-like_sf"/>
</dbReference>
<feature type="region of interest" description="Disordered" evidence="14">
    <location>
        <begin position="394"/>
        <end position="416"/>
    </location>
</feature>
<dbReference type="FunFam" id="3.30.420.10:FF:000024">
    <property type="entry name" value="DNA polymerase zeta catalytic subunit"/>
    <property type="match status" value="1"/>
</dbReference>
<evidence type="ECO:0000256" key="5">
    <source>
        <dbReference type="ARBA" id="ARBA00022723"/>
    </source>
</evidence>
<keyword evidence="11" id="KW-0234">DNA repair</keyword>
<dbReference type="GO" id="GO:0005634">
    <property type="term" value="C:nucleus"/>
    <property type="evidence" value="ECO:0007669"/>
    <property type="project" value="UniProtKB-SubCell"/>
</dbReference>
<feature type="domain" description="DNA-directed DNA polymerase family B exonuclease" evidence="16">
    <location>
        <begin position="1043"/>
        <end position="1275"/>
    </location>
</feature>
<keyword evidence="3 13" id="KW-0808">Transferase</keyword>
<reference evidence="20 21" key="1">
    <citation type="submission" date="2016-03" db="EMBL/GenBank/DDBJ databases">
        <title>Choanephora cucurbitarum.</title>
        <authorList>
            <person name="Min B."/>
            <person name="Park H."/>
            <person name="Park J.-H."/>
            <person name="Shin H.-D."/>
            <person name="Choi I.-G."/>
        </authorList>
    </citation>
    <scope>NUCLEOTIDE SEQUENCE [LARGE SCALE GENOMIC DNA]</scope>
    <source>
        <strain evidence="20 21">KUS-F28377</strain>
    </source>
</reference>
<dbReference type="InterPro" id="IPR006134">
    <property type="entry name" value="DNA-dir_DNA_pol_B_multi_dom"/>
</dbReference>
<keyword evidence="13" id="KW-0238">DNA-binding</keyword>
<feature type="compositionally biased region" description="Acidic residues" evidence="14">
    <location>
        <begin position="454"/>
        <end position="463"/>
    </location>
</feature>
<feature type="region of interest" description="Disordered" evidence="14">
    <location>
        <begin position="304"/>
        <end position="329"/>
    </location>
</feature>
<dbReference type="Gene3D" id="1.10.132.60">
    <property type="entry name" value="DNA polymerase family B, C-terminal domain"/>
    <property type="match status" value="1"/>
</dbReference>
<feature type="domain" description="C4-type zinc-finger of DNA polymerase delta" evidence="17">
    <location>
        <begin position="1823"/>
        <end position="1903"/>
    </location>
</feature>
<feature type="region of interest" description="Disordered" evidence="14">
    <location>
        <begin position="823"/>
        <end position="848"/>
    </location>
</feature>
<evidence type="ECO:0000259" key="17">
    <source>
        <dbReference type="Pfam" id="PF14260"/>
    </source>
</evidence>
<evidence type="ECO:0000256" key="12">
    <source>
        <dbReference type="ARBA" id="ARBA00049244"/>
    </source>
</evidence>
<dbReference type="InterPro" id="IPR036397">
    <property type="entry name" value="RNaseH_sf"/>
</dbReference>
<dbReference type="GO" id="GO:0008270">
    <property type="term" value="F:zinc ion binding"/>
    <property type="evidence" value="ECO:0007669"/>
    <property type="project" value="UniProtKB-KW"/>
</dbReference>
<evidence type="ECO:0000313" key="21">
    <source>
        <dbReference type="Proteomes" id="UP000093000"/>
    </source>
</evidence>
<dbReference type="InterPro" id="IPR025687">
    <property type="entry name" value="Znf-C4pol"/>
</dbReference>
<dbReference type="InterPro" id="IPR017964">
    <property type="entry name" value="DNA-dir_DNA_pol_B_CS"/>
</dbReference>
<sequence>MTISIRIAHLDHYMAKPGPLDRSYSPFCKKRLNKVPIIRIFGSTRAGQKVCLHVHQVYSYFYVPFSVSLDCDIEKEIFQFGTSLNEAMNLAKPNTVKDQHIAAIVLVKGVPFYGYHVGYQPFLKIYLTDPQEKQSMLTILQTGAIMNTSFQPFEAHLNFELQFLMDYNLYGMDWIHIDDTHGTDELSRTFGIRFRLPLLEEPKANLHVSQTSSTHSMSHLFVDTDYTVYSSKTIPVELQSDVTPRESYCELELDVTGMSILNRHDLQERSIHVDLEEEKQFQAKVSKDNATLVKSLESIWKDEASRQKSRGIKEPKLKVSQTEQREPKEPWLAEPSLRRLLNKMLLFSNENRSHQPEITSILLSAMTAFESVEALYPEEYHAFVQMRDKPNLSKTDPITPLRFTSPSPTSSQFNVSATPTRYKTWDLPSQLDADLLNSFISEAASQETHYNQPEGEEDSELFEAEQQQQQPMQKEEQQDDEDYFSIDHSLSDHDIIDWLKNTERDNKNSSNTLTIEYEQQQSETTTQYQPRKLDFLAEDRKVDSILQASPSVRKRSISDIMQETEMENKPFAISDVPPVSMSRMAKSRLRRDIDQLDGSKDTKDEYQRKVQSATEKWELEKKALRKMRLKQKEAAMKAKQAHTNSHDPHTSHLMSQIKRPVIQIKETKSSKITDTPRETKSESYSDGTKAKKAKTIESDVKKPEAKQPEIKINKANMLENKPNQAEAFKTELKWNKDEDHPLFQKVSVLIPLRRKRKRAASSQTQIESSEKQPSQNSFKPSNSSSKLDLSEADKPKSSRPTEKIAKTIPEAIVAIDTPLEALSPARKEQKQPTTQLNTYTPKEVNEEESEAMEVVEEATTTAIENTQPDSVENIQAAPIEKENSTPKDAASAIESKQPSQDDFLGNDEDFFSIDYSIPHEDITTTAELSKVVVQAEGHLYFSSPSQNKSDTIKEFIYNHPPPKISQSEQQKVIYKEPFFSKASDQPQFPFVFEGKEFKLPTSDLSSLREFKTVYTHQTDFTQKTSIRSWIPIKGPPSTKEVKAWAKAKEKEKKKEMNDAVHDAETQLDCPTYDNIFNFKLSATKPAAKVKHVRDHIDFFSVELHVNTREQLLPNPEHDPVSIVFWCLQTKDQYTKSNGYREEYYVGAIVMNHLDVSRIGLNDYRLHVDYAETEEQLFDLLIEKIRYYDPEMLVGYETQSASWGYLIERGAQLGWCCRYHFVDELSRAITTTEYIQKDQWGYKKASSYRIIGRHMLNIWRLMRNELTLTSYTLENVAYHLLHYRVPHYSYATLTSWYNKGPAILKYRLFKHYMRRIQLNLEILEASQVISRMCESARVYGIDFYAVMTRGSQYNVESVMFRIAKPENFMLISPSRAQVASQRSLEVLPLVMEPVSQFYSSPMAVLDFQSLYPSIMIAYNYCYSTCLGRVRSPGEDSRFGVLDEFELQDGLLDKLKDFVNISPNGVMFVKPEIRKSLLAKMLNELLDTRAMVKKAMKDYKDDSGLLRMLDAKQLSLKLLANVTYGYTSASYSGRMPSVEIADSIVSTGRETLEKAIRLVNETKKWGARVVYGDTDSMFVYFPGKTREEAFRLGREIAETVTRLNPAPVKLKFEKIYHPSVLLAKKRYVGFKYENENDTTAVFEAKGIETIRRDGTAATQKILESSLKILFRSQDMSELKEYLCRQWTKILSNRVSLQDFIIAKEVRMGTYSARGGPNGAVIAQAQIDSDTRAEPQYGERVPYVVVYRGPNARLKDKVVRPEEALTDRQVHKNTESQSCNHTDVLLDVLSWYESMPRSQKAAMLRSAQPPLKSLTRIDQYYSSSYCLICQQKTDQSICAVCQQDPIKVIYTLSSRQHTAQTKFRKILQTCERCTKIPTPVAMMSNTTNIIADSLCHSLDCPVYYQRLKAKEDVNTALCYDDLINDFAASR</sequence>
<dbReference type="InParanoid" id="A0A1C7NQU7"/>
<feature type="compositionally biased region" description="Basic and acidic residues" evidence="14">
    <location>
        <begin position="694"/>
        <end position="710"/>
    </location>
</feature>
<dbReference type="GO" id="GO:0000166">
    <property type="term" value="F:nucleotide binding"/>
    <property type="evidence" value="ECO:0007669"/>
    <property type="project" value="InterPro"/>
</dbReference>
<keyword evidence="5 13" id="KW-0479">Metal-binding</keyword>
<comment type="cofactor">
    <cofactor evidence="1 13">
        <name>[4Fe-4S] cluster</name>
        <dbReference type="ChEBI" id="CHEBI:49883"/>
    </cofactor>
</comment>
<dbReference type="InterPro" id="IPR042087">
    <property type="entry name" value="DNA_pol_B_thumb"/>
</dbReference>
<feature type="domain" description="DNA-directed DNA polymerase family B multifunctional" evidence="15">
    <location>
        <begin position="1341"/>
        <end position="1764"/>
    </location>
</feature>
<dbReference type="CDD" id="cd05534">
    <property type="entry name" value="POLBc_zeta"/>
    <property type="match status" value="1"/>
</dbReference>
<dbReference type="PRINTS" id="PR00106">
    <property type="entry name" value="DNAPOLB"/>
</dbReference>
<evidence type="ECO:0000259" key="16">
    <source>
        <dbReference type="Pfam" id="PF03104"/>
    </source>
</evidence>
<keyword evidence="8 13" id="KW-0239">DNA-directed DNA polymerase</keyword>
<evidence type="ECO:0000256" key="11">
    <source>
        <dbReference type="ARBA" id="ARBA00023204"/>
    </source>
</evidence>
<protein>
    <recommendedName>
        <fullName evidence="13">DNA polymerase</fullName>
        <ecNumber evidence="13">2.7.7.7</ecNumber>
    </recommendedName>
</protein>
<name>A0A1C7NQU7_9FUNG</name>
<dbReference type="InterPro" id="IPR056447">
    <property type="entry name" value="REV3_N"/>
</dbReference>
<dbReference type="InterPro" id="IPR043502">
    <property type="entry name" value="DNA/RNA_pol_sf"/>
</dbReference>
<evidence type="ECO:0000259" key="19">
    <source>
        <dbReference type="Pfam" id="PF24065"/>
    </source>
</evidence>
<feature type="compositionally biased region" description="Basic and acidic residues" evidence="14">
    <location>
        <begin position="788"/>
        <end position="805"/>
    </location>
</feature>
<keyword evidence="10 13" id="KW-0411">Iron-sulfur</keyword>
<evidence type="ECO:0000256" key="1">
    <source>
        <dbReference type="ARBA" id="ARBA00001966"/>
    </source>
</evidence>
<dbReference type="Gene3D" id="3.30.420.10">
    <property type="entry name" value="Ribonuclease H-like superfamily/Ribonuclease H"/>
    <property type="match status" value="1"/>
</dbReference>
<dbReference type="FunFam" id="1.10.287.690:FF:000002">
    <property type="entry name" value="DNA polymerase zeta"/>
    <property type="match status" value="1"/>
</dbReference>
<keyword evidence="13" id="KW-0004">4Fe-4S</keyword>
<dbReference type="InterPro" id="IPR006172">
    <property type="entry name" value="DNA-dir_DNA_pol_B"/>
</dbReference>
<comment type="similarity">
    <text evidence="2 13">Belongs to the DNA polymerase type-B family.</text>
</comment>
<dbReference type="PANTHER" id="PTHR45812:SF1">
    <property type="entry name" value="DNA POLYMERASE ZETA CATALYTIC SUBUNIT"/>
    <property type="match status" value="1"/>
</dbReference>
<dbReference type="InterPro" id="IPR056435">
    <property type="entry name" value="DPOD/Z_N"/>
</dbReference>
<comment type="subcellular location">
    <subcellularLocation>
        <location evidence="13">Nucleus</location>
    </subcellularLocation>
</comment>
<dbReference type="InterPro" id="IPR030559">
    <property type="entry name" value="PolZ_Rev3"/>
</dbReference>
<dbReference type="Pfam" id="PF24065">
    <property type="entry name" value="REV3_N"/>
    <property type="match status" value="1"/>
</dbReference>
<evidence type="ECO:0000256" key="10">
    <source>
        <dbReference type="ARBA" id="ARBA00023014"/>
    </source>
</evidence>
<keyword evidence="13" id="KW-0235">DNA replication</keyword>
<feature type="domain" description="DNA polymerase delta/zeta catalytic subunit N-terminal" evidence="18">
    <location>
        <begin position="56"/>
        <end position="132"/>
    </location>
</feature>
<feature type="compositionally biased region" description="Polar residues" evidence="14">
    <location>
        <begin position="831"/>
        <end position="840"/>
    </location>
</feature>
<gene>
    <name evidence="20" type="primary">REV3L</name>
    <name evidence="20" type="ORF">A0J61_00465</name>
</gene>